<dbReference type="InterPro" id="IPR001387">
    <property type="entry name" value="Cro/C1-type_HTH"/>
</dbReference>
<gene>
    <name evidence="2" type="ORF">ACH4GP_11105</name>
</gene>
<dbReference type="Gene3D" id="1.10.260.40">
    <property type="entry name" value="lambda repressor-like DNA-binding domains"/>
    <property type="match status" value="1"/>
</dbReference>
<dbReference type="RefSeq" id="WP_397672102.1">
    <property type="nucleotide sequence ID" value="NZ_JBIRGH010000005.1"/>
</dbReference>
<protein>
    <submittedName>
        <fullName evidence="2">Helix-turn-helix domain-containing protein</fullName>
    </submittedName>
</protein>
<organism evidence="2 3">
    <name type="scientific">Streptomyces celluloflavus</name>
    <dbReference type="NCBI Taxonomy" id="58344"/>
    <lineage>
        <taxon>Bacteria</taxon>
        <taxon>Bacillati</taxon>
        <taxon>Actinomycetota</taxon>
        <taxon>Actinomycetes</taxon>
        <taxon>Kitasatosporales</taxon>
        <taxon>Streptomycetaceae</taxon>
        <taxon>Streptomyces</taxon>
    </lineage>
</organism>
<reference evidence="2 3" key="1">
    <citation type="submission" date="2024-10" db="EMBL/GenBank/DDBJ databases">
        <title>The Natural Products Discovery Center: Release of the First 8490 Sequenced Strains for Exploring Actinobacteria Biosynthetic Diversity.</title>
        <authorList>
            <person name="Kalkreuter E."/>
            <person name="Kautsar S.A."/>
            <person name="Yang D."/>
            <person name="Bader C.D."/>
            <person name="Teijaro C.N."/>
            <person name="Fluegel L."/>
            <person name="Davis C.M."/>
            <person name="Simpson J.R."/>
            <person name="Lauterbach L."/>
            <person name="Steele A.D."/>
            <person name="Gui C."/>
            <person name="Meng S."/>
            <person name="Li G."/>
            <person name="Viehrig K."/>
            <person name="Ye F."/>
            <person name="Su P."/>
            <person name="Kiefer A.F."/>
            <person name="Nichols A."/>
            <person name="Cepeda A.J."/>
            <person name="Yan W."/>
            <person name="Fan B."/>
            <person name="Jiang Y."/>
            <person name="Adhikari A."/>
            <person name="Zheng C.-J."/>
            <person name="Schuster L."/>
            <person name="Cowan T.M."/>
            <person name="Smanski M.J."/>
            <person name="Chevrette M.G."/>
            <person name="De Carvalho L.P.S."/>
            <person name="Shen B."/>
        </authorList>
    </citation>
    <scope>NUCLEOTIDE SEQUENCE [LARGE SCALE GENOMIC DNA]</scope>
    <source>
        <strain evidence="2 3">NPDC018013</strain>
    </source>
</reference>
<evidence type="ECO:0000313" key="3">
    <source>
        <dbReference type="Proteomes" id="UP001610990"/>
    </source>
</evidence>
<sequence length="395" mass="42908">MGEIEPFPGPGKNVAIRRKSIGWTQKQLVARARGVSLSALQKIETGTRALTQGTAAVLADAMGCTLDELLGRAEPGVEDEARLNALRSAIRRFDMPGEVPLDIDGMRSRMDQLHEDRSEARLSEVLAALPLAVKQETDLAHELGTPLAWSRVADVYSAVYWLAARHRWMDLADLAVHKQRMAAERADALTGAVAARDEAGTFLNSGDFGGGIHVVDRAVVRAESELSGRNRALALGILHLRGLTLAGRIVGDKDSEKEAKKHIKGAWEAANEVREDVLVHGIHFGPENTAVHVIATAGDMRKHREALEAAARLAKKGITLPATRIAPLNMNIARSKLAIGDREGALKNLEKAWQVAPEMSKVHPTSQELLRVLTSLHKRSNPRLTRLVRGAGLEI</sequence>
<evidence type="ECO:0000313" key="2">
    <source>
        <dbReference type="EMBL" id="MFH8584931.1"/>
    </source>
</evidence>
<keyword evidence="3" id="KW-1185">Reference proteome</keyword>
<dbReference type="PROSITE" id="PS50943">
    <property type="entry name" value="HTH_CROC1"/>
    <property type="match status" value="1"/>
</dbReference>
<evidence type="ECO:0000259" key="1">
    <source>
        <dbReference type="PROSITE" id="PS50943"/>
    </source>
</evidence>
<dbReference type="InterPro" id="IPR010982">
    <property type="entry name" value="Lambda_DNA-bd_dom_sf"/>
</dbReference>
<feature type="domain" description="HTH cro/C1-type" evidence="1">
    <location>
        <begin position="14"/>
        <end position="69"/>
    </location>
</feature>
<dbReference type="Pfam" id="PF01381">
    <property type="entry name" value="HTH_3"/>
    <property type="match status" value="1"/>
</dbReference>
<accession>A0ABW7RA40</accession>
<dbReference type="CDD" id="cd00093">
    <property type="entry name" value="HTH_XRE"/>
    <property type="match status" value="1"/>
</dbReference>
<dbReference type="SMART" id="SM00530">
    <property type="entry name" value="HTH_XRE"/>
    <property type="match status" value="1"/>
</dbReference>
<proteinExistence type="predicted"/>
<name>A0ABW7RA40_9ACTN</name>
<dbReference type="SUPFAM" id="SSF47413">
    <property type="entry name" value="lambda repressor-like DNA-binding domains"/>
    <property type="match status" value="1"/>
</dbReference>
<comment type="caution">
    <text evidence="2">The sequence shown here is derived from an EMBL/GenBank/DDBJ whole genome shotgun (WGS) entry which is preliminary data.</text>
</comment>
<dbReference type="EMBL" id="JBIRGH010000005">
    <property type="protein sequence ID" value="MFH8584931.1"/>
    <property type="molecule type" value="Genomic_DNA"/>
</dbReference>
<dbReference type="Proteomes" id="UP001610990">
    <property type="component" value="Unassembled WGS sequence"/>
</dbReference>